<organism evidence="14 15">
    <name type="scientific">Tessaracoccus flavescens</name>
    <dbReference type="NCBI Taxonomy" id="399497"/>
    <lineage>
        <taxon>Bacteria</taxon>
        <taxon>Bacillati</taxon>
        <taxon>Actinomycetota</taxon>
        <taxon>Actinomycetes</taxon>
        <taxon>Propionibacteriales</taxon>
        <taxon>Propionibacteriaceae</taxon>
        <taxon>Tessaracoccus</taxon>
    </lineage>
</organism>
<dbReference type="FunFam" id="1.20.58.340:FF:000004">
    <property type="entry name" value="Magnesium transport protein CorA"/>
    <property type="match status" value="1"/>
</dbReference>
<accession>A0A1Q2D2R3</accession>
<dbReference type="GO" id="GO:0050897">
    <property type="term" value="F:cobalt ion binding"/>
    <property type="evidence" value="ECO:0007669"/>
    <property type="project" value="TreeGrafter"/>
</dbReference>
<comment type="function">
    <text evidence="11">Mediates influx of magnesium ions. Alternates between open and closed states. Activated by low cytoplasmic Mg(2+) levels. Inactive when cytoplasmic Mg(2+) levels are high.</text>
</comment>
<evidence type="ECO:0000256" key="11">
    <source>
        <dbReference type="ARBA" id="ARBA00045497"/>
    </source>
</evidence>
<gene>
    <name evidence="14" type="ORF">BW733_15450</name>
</gene>
<reference evidence="14 15" key="1">
    <citation type="journal article" date="2008" name="Int. J. Syst. Evol. Microbiol.">
        <title>Tessaracoccus flavescens sp. nov., isolated from marine sediment.</title>
        <authorList>
            <person name="Lee D.W."/>
            <person name="Lee S.D."/>
        </authorList>
    </citation>
    <scope>NUCLEOTIDE SEQUENCE [LARGE SCALE GENOMIC DNA]</scope>
    <source>
        <strain evidence="14 15">SST-39T</strain>
    </source>
</reference>
<evidence type="ECO:0000256" key="12">
    <source>
        <dbReference type="SAM" id="MobiDB-lite"/>
    </source>
</evidence>
<dbReference type="CDD" id="cd12830">
    <property type="entry name" value="MtCorA-like"/>
    <property type="match status" value="1"/>
</dbReference>
<evidence type="ECO:0000256" key="10">
    <source>
        <dbReference type="ARBA" id="ARBA00034269"/>
    </source>
</evidence>
<dbReference type="GO" id="GO:0005886">
    <property type="term" value="C:plasma membrane"/>
    <property type="evidence" value="ECO:0007669"/>
    <property type="project" value="UniProtKB-SubCell"/>
</dbReference>
<keyword evidence="5 13" id="KW-0812">Transmembrane</keyword>
<dbReference type="InterPro" id="IPR045863">
    <property type="entry name" value="CorA_TM1_TM2"/>
</dbReference>
<keyword evidence="6" id="KW-0460">Magnesium</keyword>
<evidence type="ECO:0000256" key="6">
    <source>
        <dbReference type="ARBA" id="ARBA00022842"/>
    </source>
</evidence>
<evidence type="ECO:0000256" key="3">
    <source>
        <dbReference type="ARBA" id="ARBA00022448"/>
    </source>
</evidence>
<dbReference type="PANTHER" id="PTHR46494:SF1">
    <property type="entry name" value="CORA FAMILY METAL ION TRANSPORTER (EUROFUNG)"/>
    <property type="match status" value="1"/>
</dbReference>
<evidence type="ECO:0000256" key="9">
    <source>
        <dbReference type="ARBA" id="ARBA00023136"/>
    </source>
</evidence>
<dbReference type="GO" id="GO:0000287">
    <property type="term" value="F:magnesium ion binding"/>
    <property type="evidence" value="ECO:0007669"/>
    <property type="project" value="TreeGrafter"/>
</dbReference>
<keyword evidence="4" id="KW-1003">Cell membrane</keyword>
<evidence type="ECO:0000256" key="4">
    <source>
        <dbReference type="ARBA" id="ARBA00022475"/>
    </source>
</evidence>
<feature type="compositionally biased region" description="Low complexity" evidence="12">
    <location>
        <begin position="21"/>
        <end position="30"/>
    </location>
</feature>
<evidence type="ECO:0000256" key="13">
    <source>
        <dbReference type="SAM" id="Phobius"/>
    </source>
</evidence>
<comment type="catalytic activity">
    <reaction evidence="10">
        <text>Mg(2+)(in) = Mg(2+)(out)</text>
        <dbReference type="Rhea" id="RHEA:29827"/>
        <dbReference type="ChEBI" id="CHEBI:18420"/>
    </reaction>
</comment>
<dbReference type="GO" id="GO:0015095">
    <property type="term" value="F:magnesium ion transmembrane transporter activity"/>
    <property type="evidence" value="ECO:0007669"/>
    <property type="project" value="TreeGrafter"/>
</dbReference>
<dbReference type="GO" id="GO:0015087">
    <property type="term" value="F:cobalt ion transmembrane transporter activity"/>
    <property type="evidence" value="ECO:0007669"/>
    <property type="project" value="TreeGrafter"/>
</dbReference>
<name>A0A1Q2D2R3_9ACTN</name>
<dbReference type="AlphaFoldDB" id="A0A1Q2D2R3"/>
<dbReference type="InterPro" id="IPR002523">
    <property type="entry name" value="MgTranspt_CorA/ZnTranspt_ZntB"/>
</dbReference>
<dbReference type="KEGG" id="tfa:BW733_15450"/>
<evidence type="ECO:0000256" key="2">
    <source>
        <dbReference type="ARBA" id="ARBA00009765"/>
    </source>
</evidence>
<dbReference type="Gene3D" id="1.20.58.340">
    <property type="entry name" value="Magnesium transport protein CorA, transmembrane region"/>
    <property type="match status" value="2"/>
</dbReference>
<protein>
    <recommendedName>
        <fullName evidence="16">Transporter</fullName>
    </recommendedName>
</protein>
<comment type="similarity">
    <text evidence="2">Belongs to the CorA metal ion transporter (MIT) (TC 1.A.35) family.</text>
</comment>
<dbReference type="SUPFAM" id="SSF144083">
    <property type="entry name" value="Magnesium transport protein CorA, transmembrane region"/>
    <property type="match status" value="1"/>
</dbReference>
<sequence length="385" mass="42777">MSAASSGPWPDATRPRRSRPSRSPGGSLSPFQAGGGMYEHAEAAAGSSIVDAGIYVDGHRVASPTTFAELFEGLDAHPDGFAWAGLLRPTHEEMSLLSKQFSLSPLLVEDAVTAHQRPKFERYGDTAFLVLRAADYIDRSESVAFGELHTIVGDRLVITLRHAATPDLSQLRDQLEAHPHLLAMGPRTVLLHLVDLVVDEYRPVVLGIENDVDEIETEVFGGSTNVSKRIYQLSREVIDFQRAVRPLRDIMADLRADQLLSDAPERVLQELRDIEDHAIIADERVETLREALKGTLDLNLSLQTQRQNEEVTNMTAASLRQAEDSRRIAAWAGVLFVPSLVAGTYGMNFTNMPELEWPFGYAWALGLMLVTGVAMYFVFKWRNWL</sequence>
<dbReference type="PANTHER" id="PTHR46494">
    <property type="entry name" value="CORA FAMILY METAL ION TRANSPORTER (EUROFUNG)"/>
    <property type="match status" value="1"/>
</dbReference>
<comment type="subcellular location">
    <subcellularLocation>
        <location evidence="1">Cell membrane</location>
        <topology evidence="1">Multi-pass membrane protein</topology>
    </subcellularLocation>
</comment>
<keyword evidence="9 13" id="KW-0472">Membrane</keyword>
<evidence type="ECO:0000256" key="8">
    <source>
        <dbReference type="ARBA" id="ARBA00023065"/>
    </source>
</evidence>
<dbReference type="STRING" id="399497.BW733_15450"/>
<keyword evidence="3" id="KW-0813">Transport</keyword>
<evidence type="ECO:0000256" key="1">
    <source>
        <dbReference type="ARBA" id="ARBA00004651"/>
    </source>
</evidence>
<dbReference type="InterPro" id="IPR045861">
    <property type="entry name" value="CorA_cytoplasmic_dom"/>
</dbReference>
<dbReference type="Pfam" id="PF01544">
    <property type="entry name" value="CorA"/>
    <property type="match status" value="1"/>
</dbReference>
<dbReference type="SUPFAM" id="SSF143865">
    <property type="entry name" value="CorA soluble domain-like"/>
    <property type="match status" value="1"/>
</dbReference>
<evidence type="ECO:0000313" key="14">
    <source>
        <dbReference type="EMBL" id="AQP52668.1"/>
    </source>
</evidence>
<evidence type="ECO:0008006" key="16">
    <source>
        <dbReference type="Google" id="ProtNLM"/>
    </source>
</evidence>
<evidence type="ECO:0000313" key="15">
    <source>
        <dbReference type="Proteomes" id="UP000188235"/>
    </source>
</evidence>
<keyword evidence="7 13" id="KW-1133">Transmembrane helix</keyword>
<dbReference type="Gene3D" id="3.30.460.20">
    <property type="entry name" value="CorA soluble domain-like"/>
    <property type="match status" value="1"/>
</dbReference>
<dbReference type="Proteomes" id="UP000188235">
    <property type="component" value="Chromosome"/>
</dbReference>
<evidence type="ECO:0000256" key="5">
    <source>
        <dbReference type="ARBA" id="ARBA00022692"/>
    </source>
</evidence>
<feature type="transmembrane region" description="Helical" evidence="13">
    <location>
        <begin position="328"/>
        <end position="347"/>
    </location>
</feature>
<evidence type="ECO:0000256" key="7">
    <source>
        <dbReference type="ARBA" id="ARBA00022989"/>
    </source>
</evidence>
<dbReference type="EMBL" id="CP019607">
    <property type="protein sequence ID" value="AQP52668.1"/>
    <property type="molecule type" value="Genomic_DNA"/>
</dbReference>
<feature type="region of interest" description="Disordered" evidence="12">
    <location>
        <begin position="1"/>
        <end position="34"/>
    </location>
</feature>
<feature type="transmembrane region" description="Helical" evidence="13">
    <location>
        <begin position="359"/>
        <end position="379"/>
    </location>
</feature>
<keyword evidence="15" id="KW-1185">Reference proteome</keyword>
<keyword evidence="8" id="KW-0406">Ion transport</keyword>
<proteinExistence type="inferred from homology"/>